<feature type="transmembrane region" description="Helical" evidence="8">
    <location>
        <begin position="789"/>
        <end position="822"/>
    </location>
</feature>
<dbReference type="AlphaFoldDB" id="A0AA39FNW8"/>
<name>A0AA39FNW8_9HYME</name>
<feature type="transmembrane region" description="Helical" evidence="8">
    <location>
        <begin position="471"/>
        <end position="495"/>
    </location>
</feature>
<feature type="region of interest" description="Disordered" evidence="9">
    <location>
        <begin position="1"/>
        <end position="20"/>
    </location>
</feature>
<feature type="transmembrane region" description="Helical" evidence="8">
    <location>
        <begin position="426"/>
        <end position="451"/>
    </location>
</feature>
<dbReference type="PANTHER" id="PTHR12308">
    <property type="entry name" value="ANOCTAMIN"/>
    <property type="match status" value="1"/>
</dbReference>
<feature type="transmembrane region" description="Helical" evidence="8">
    <location>
        <begin position="260"/>
        <end position="290"/>
    </location>
</feature>
<reference evidence="12" key="1">
    <citation type="journal article" date="2023" name="bioRxiv">
        <title>Scaffold-level genome assemblies of two parasitoid biocontrol wasps reveal the parthenogenesis mechanism and an associated novel virus.</title>
        <authorList>
            <person name="Inwood S."/>
            <person name="Skelly J."/>
            <person name="Guhlin J."/>
            <person name="Harrop T."/>
            <person name="Goldson S."/>
            <person name="Dearden P."/>
        </authorList>
    </citation>
    <scope>NUCLEOTIDE SEQUENCE</scope>
    <source>
        <strain evidence="12">Irish</strain>
        <tissue evidence="12">Whole body</tissue>
    </source>
</reference>
<organism evidence="12 13">
    <name type="scientific">Microctonus aethiopoides</name>
    <dbReference type="NCBI Taxonomy" id="144406"/>
    <lineage>
        <taxon>Eukaryota</taxon>
        <taxon>Metazoa</taxon>
        <taxon>Ecdysozoa</taxon>
        <taxon>Arthropoda</taxon>
        <taxon>Hexapoda</taxon>
        <taxon>Insecta</taxon>
        <taxon>Pterygota</taxon>
        <taxon>Neoptera</taxon>
        <taxon>Endopterygota</taxon>
        <taxon>Hymenoptera</taxon>
        <taxon>Apocrita</taxon>
        <taxon>Ichneumonoidea</taxon>
        <taxon>Braconidae</taxon>
        <taxon>Euphorinae</taxon>
        <taxon>Microctonus</taxon>
    </lineage>
</organism>
<proteinExistence type="inferred from homology"/>
<evidence type="ECO:0000259" key="10">
    <source>
        <dbReference type="Pfam" id="PF04547"/>
    </source>
</evidence>
<keyword evidence="7" id="KW-0325">Glycoprotein</keyword>
<comment type="caution">
    <text evidence="8">Lacks conserved residue(s) required for the propagation of feature annotation.</text>
</comment>
<evidence type="ECO:0000259" key="11">
    <source>
        <dbReference type="Pfam" id="PF16178"/>
    </source>
</evidence>
<dbReference type="GO" id="GO:0005254">
    <property type="term" value="F:chloride channel activity"/>
    <property type="evidence" value="ECO:0007669"/>
    <property type="project" value="TreeGrafter"/>
</dbReference>
<keyword evidence="13" id="KW-1185">Reference proteome</keyword>
<dbReference type="InterPro" id="IPR049452">
    <property type="entry name" value="Anoctamin_TM"/>
</dbReference>
<gene>
    <name evidence="12" type="ORF">PV328_006350</name>
</gene>
<evidence type="ECO:0000256" key="2">
    <source>
        <dbReference type="ARBA" id="ARBA00009671"/>
    </source>
</evidence>
<evidence type="ECO:0000256" key="9">
    <source>
        <dbReference type="SAM" id="MobiDB-lite"/>
    </source>
</evidence>
<evidence type="ECO:0000313" key="13">
    <source>
        <dbReference type="Proteomes" id="UP001168990"/>
    </source>
</evidence>
<reference evidence="12" key="2">
    <citation type="submission" date="2023-03" db="EMBL/GenBank/DDBJ databases">
        <authorList>
            <person name="Inwood S.N."/>
            <person name="Skelly J.G."/>
            <person name="Guhlin J."/>
            <person name="Harrop T.W.R."/>
            <person name="Goldson S.G."/>
            <person name="Dearden P.K."/>
        </authorList>
    </citation>
    <scope>NUCLEOTIDE SEQUENCE</scope>
    <source>
        <strain evidence="12">Irish</strain>
        <tissue evidence="12">Whole body</tissue>
    </source>
</reference>
<accession>A0AA39FNW8</accession>
<dbReference type="InterPro" id="IPR032394">
    <property type="entry name" value="Anoct_dimer"/>
</dbReference>
<dbReference type="GO" id="GO:0046983">
    <property type="term" value="F:protein dimerization activity"/>
    <property type="evidence" value="ECO:0007669"/>
    <property type="project" value="InterPro"/>
</dbReference>
<comment type="similarity">
    <text evidence="2 8">Belongs to the anoctamin family.</text>
</comment>
<evidence type="ECO:0000313" key="12">
    <source>
        <dbReference type="EMBL" id="KAK0173107.1"/>
    </source>
</evidence>
<evidence type="ECO:0000256" key="5">
    <source>
        <dbReference type="ARBA" id="ARBA00022989"/>
    </source>
</evidence>
<keyword evidence="5 8" id="KW-1133">Transmembrane helix</keyword>
<keyword evidence="3" id="KW-1003">Cell membrane</keyword>
<evidence type="ECO:0000256" key="1">
    <source>
        <dbReference type="ARBA" id="ARBA00004651"/>
    </source>
</evidence>
<dbReference type="Pfam" id="PF04547">
    <property type="entry name" value="Anoctamin"/>
    <property type="match status" value="1"/>
</dbReference>
<comment type="subcellular location">
    <subcellularLocation>
        <location evidence="1">Cell membrane</location>
        <topology evidence="1">Multi-pass membrane protein</topology>
    </subcellularLocation>
    <subcellularLocation>
        <location evidence="8">Membrane</location>
        <topology evidence="8">Multi-pass membrane protein</topology>
    </subcellularLocation>
</comment>
<dbReference type="Proteomes" id="UP001168990">
    <property type="component" value="Unassembled WGS sequence"/>
</dbReference>
<feature type="domain" description="Anoctamin transmembrane" evidence="10">
    <location>
        <begin position="252"/>
        <end position="833"/>
    </location>
</feature>
<dbReference type="EMBL" id="JAQQBS010000002">
    <property type="protein sequence ID" value="KAK0173107.1"/>
    <property type="molecule type" value="Genomic_DNA"/>
</dbReference>
<comment type="caution">
    <text evidence="12">The sequence shown here is derived from an EMBL/GenBank/DDBJ whole genome shotgun (WGS) entry which is preliminary data.</text>
</comment>
<feature type="transmembrane region" description="Helical" evidence="8">
    <location>
        <begin position="515"/>
        <end position="536"/>
    </location>
</feature>
<feature type="transmembrane region" description="Helical" evidence="8">
    <location>
        <begin position="641"/>
        <end position="663"/>
    </location>
</feature>
<dbReference type="GO" id="GO:0005886">
    <property type="term" value="C:plasma membrane"/>
    <property type="evidence" value="ECO:0007669"/>
    <property type="project" value="UniProtKB-SubCell"/>
</dbReference>
<keyword evidence="6 8" id="KW-0472">Membrane</keyword>
<evidence type="ECO:0000256" key="4">
    <source>
        <dbReference type="ARBA" id="ARBA00022692"/>
    </source>
</evidence>
<protein>
    <recommendedName>
        <fullName evidence="8">Anoctamin</fullName>
    </recommendedName>
</protein>
<evidence type="ECO:0000256" key="8">
    <source>
        <dbReference type="RuleBase" id="RU280814"/>
    </source>
</evidence>
<evidence type="ECO:0000256" key="7">
    <source>
        <dbReference type="ARBA" id="ARBA00023180"/>
    </source>
</evidence>
<feature type="transmembrane region" description="Helical" evidence="8">
    <location>
        <begin position="342"/>
        <end position="360"/>
    </location>
</feature>
<dbReference type="Pfam" id="PF16178">
    <property type="entry name" value="Anoct_dimer"/>
    <property type="match status" value="1"/>
</dbReference>
<feature type="domain" description="Anoctamin dimerisation" evidence="11">
    <location>
        <begin position="51"/>
        <end position="249"/>
    </location>
</feature>
<dbReference type="InterPro" id="IPR007632">
    <property type="entry name" value="Anoctamin"/>
</dbReference>
<evidence type="ECO:0000256" key="3">
    <source>
        <dbReference type="ARBA" id="ARBA00022475"/>
    </source>
</evidence>
<keyword evidence="4 8" id="KW-0812">Transmembrane</keyword>
<sequence length="875" mass="101663">MDGIDSDQTGTSSGIDNSQYDATEKMIPLEQRGQTISIDVQDSVRNIKVNKQIDFILAFVDNGNLNHGLRREEFEAGLRDQGLELEYEQNGPINFVKIHAPLEVLCRYCEIMKIKMPIKLLPNTEIIPNDTSDFFDDARSWFISLFRFVQLDPAKFPKQSPKLLAEFSRDKEYLFDIECEDFFPTNIRLMIVDFILVRQTASIDRLVENGVYSAAYPLHDGSYKDEGSVRALLYKEWGAMSKLLNLQPLDMIREYFGVRLAIYFAWLGFYTYMLIPASIFGLLCFFYGWITLSSNQVGQDACSPWADTVIMCPLCNRNCDYWRLSETCMLTKATLLFDNPSTIVFAVFMSFWSVLYLELWRRRSDELIYRWGLVGWDHSAEHPRPQYLALLNKLKILKAKEKINTVTMEKELRVSFWRVRVPATMLSFSIVILLLIAAIAAVFAVVFYRMSRITTNKIFGQELDSFHYRTFALPSIAAAINLVCILVLNYLYDWLAVHLTEMEMLRTQTEFDDSLTLKIYIFQFVNYYASIFYVAFLKGKFVGYPKKYNLILGQRQEECAPGGCLMELCIQLVIIMVGKQALYTAVEMIFPILLKWWAFFRIHTGQKQKEDTISPHTPWMRDFKLLEWGPRGLYDEYLEMVIQFGFITLFVVAFPLAPLFALANNVLEMRLDATKFLRHYRRPVPRRARDIGVWKQILDALARISITTNAFIIAFSSNIIPRIVYKHSVSLDGTDIGFLNHSLAYFDTESFPPDVTPIQTTIANVSICRYTEYRNPPDHPEFPYKRPSIYWQILAARFIFIVVFQSIVALFTMAVQWCLASVPRKLRDRIKREAYLTEQMIINREAERSRVKQRFTATANSLRQRSQNVKKTTSM</sequence>
<evidence type="ECO:0000256" key="6">
    <source>
        <dbReference type="ARBA" id="ARBA00023136"/>
    </source>
</evidence>
<dbReference type="PANTHER" id="PTHR12308:SF83">
    <property type="entry name" value="ANOCTAMIN"/>
    <property type="match status" value="1"/>
</dbReference>